<protein>
    <submittedName>
        <fullName evidence="2">Uncharacterized protein</fullName>
    </submittedName>
</protein>
<evidence type="ECO:0000256" key="1">
    <source>
        <dbReference type="SAM" id="Phobius"/>
    </source>
</evidence>
<evidence type="ECO:0000313" key="2">
    <source>
        <dbReference type="EMBL" id="MQP11184.1"/>
    </source>
</evidence>
<keyword evidence="3" id="KW-1185">Reference proteome</keyword>
<evidence type="ECO:0000313" key="3">
    <source>
        <dbReference type="Proteomes" id="UP000384372"/>
    </source>
</evidence>
<dbReference type="Proteomes" id="UP000384372">
    <property type="component" value="Unassembled WGS sequence"/>
</dbReference>
<sequence>MNIREPEKQILNDFEHKVTNKIKLYGNYPDFPKMEDYGIEGMELDDYLFDKQAILDMGGSSRNKLTVGGIITLLPVIVLSAFPDSAYIYGKMGTTVLAIAVGLMLALCLYAVLKAIIRFRLARHADLKFETYIKAVLFYQPRQ</sequence>
<comment type="caution">
    <text evidence="2">The sequence shown here is derived from an EMBL/GenBank/DDBJ whole genome shotgun (WGS) entry which is preliminary data.</text>
</comment>
<dbReference type="RefSeq" id="WP_022252655.1">
    <property type="nucleotide sequence ID" value="NZ_VZAD01000037.1"/>
</dbReference>
<keyword evidence="1" id="KW-0812">Transmembrane</keyword>
<organism evidence="2 3">
    <name type="scientific">Segatella copri</name>
    <dbReference type="NCBI Taxonomy" id="165179"/>
    <lineage>
        <taxon>Bacteria</taxon>
        <taxon>Pseudomonadati</taxon>
        <taxon>Bacteroidota</taxon>
        <taxon>Bacteroidia</taxon>
        <taxon>Bacteroidales</taxon>
        <taxon>Prevotellaceae</taxon>
        <taxon>Segatella</taxon>
    </lineage>
</organism>
<dbReference type="EMBL" id="VZAD01000037">
    <property type="protein sequence ID" value="MQP11184.1"/>
    <property type="molecule type" value="Genomic_DNA"/>
</dbReference>
<feature type="transmembrane region" description="Helical" evidence="1">
    <location>
        <begin position="88"/>
        <end position="113"/>
    </location>
</feature>
<keyword evidence="1" id="KW-1133">Transmembrane helix</keyword>
<name>A0A6A7W9K9_9BACT</name>
<proteinExistence type="predicted"/>
<feature type="transmembrane region" description="Helical" evidence="1">
    <location>
        <begin position="65"/>
        <end position="82"/>
    </location>
</feature>
<reference evidence="2 3" key="1">
    <citation type="submission" date="2019-09" db="EMBL/GenBank/DDBJ databases">
        <title>Distinct polysaccharide growth profiles of human intestinal Prevotella copri isolates.</title>
        <authorList>
            <person name="Fehlner-Peach H."/>
            <person name="Magnabosco C."/>
            <person name="Raghavan V."/>
            <person name="Scher J.U."/>
            <person name="Tett A."/>
            <person name="Cox L.M."/>
            <person name="Gottsegen C."/>
            <person name="Watters A."/>
            <person name="Wiltshire- Gordon J.D."/>
            <person name="Segata N."/>
            <person name="Bonneau R."/>
            <person name="Littman D.R."/>
        </authorList>
    </citation>
    <scope>NUCLEOTIDE SEQUENCE [LARGE SCALE GENOMIC DNA]</scope>
    <source>
        <strain evidence="3">iAQ1173</strain>
    </source>
</reference>
<gene>
    <name evidence="2" type="ORF">F7D20_04215</name>
</gene>
<dbReference type="OrthoDB" id="1082148at2"/>
<dbReference type="AlphaFoldDB" id="A0A6A7W9K9"/>
<accession>A0A6A7W9K9</accession>
<keyword evidence="1" id="KW-0472">Membrane</keyword>